<keyword evidence="3" id="KW-1185">Reference proteome</keyword>
<evidence type="ECO:0000313" key="2">
    <source>
        <dbReference type="EMBL" id="CAK8992460.1"/>
    </source>
</evidence>
<gene>
    <name evidence="2" type="ORF">CCMP2556_LOCUS2873</name>
</gene>
<evidence type="ECO:0000256" key="1">
    <source>
        <dbReference type="SAM" id="MobiDB-lite"/>
    </source>
</evidence>
<dbReference type="EMBL" id="CAXAMN010001113">
    <property type="protein sequence ID" value="CAK8992460.1"/>
    <property type="molecule type" value="Genomic_DNA"/>
</dbReference>
<sequence length="402" mass="45689">MQKLGVQVTRCRTTARPRRRRAPPSGLRARRHGAVIISPQAAQRTTLNDCKAGIKGASLWSSLKKAWCCHHEQVGCESSGHAMVKYDCLEGYSTWQRSWSPKKKAWCCAKAKKGCEEHFSCDRHQEPFWSPAEREYCCPAGHCRSESFDCKAGYSHWQMLWPSDKQEWCCSNYGRGCPPNDAYDCSDSSKVHGWSESKIMWCCQHRRVACGAERPFDCLAGYSKWQHGWSSKKKDWCCKKFSIGCPEAVEADTSPVDLDKSSESGADDFDCTAGYQSWKTGWSDTKKGFCCKKYKLGCPDKSSGWVQEVHSLPTAHLQHLHHVHHYHFGHWSQADWSHLGHAFWATHGSHKTLTTHKTHEAIDCVTDFNHWQESWSSKRAAYCCQKYHVACGKGDKLDLAAK</sequence>
<dbReference type="Proteomes" id="UP001642484">
    <property type="component" value="Unassembled WGS sequence"/>
</dbReference>
<evidence type="ECO:0000313" key="3">
    <source>
        <dbReference type="Proteomes" id="UP001642484"/>
    </source>
</evidence>
<organism evidence="2 3">
    <name type="scientific">Durusdinium trenchii</name>
    <dbReference type="NCBI Taxonomy" id="1381693"/>
    <lineage>
        <taxon>Eukaryota</taxon>
        <taxon>Sar</taxon>
        <taxon>Alveolata</taxon>
        <taxon>Dinophyceae</taxon>
        <taxon>Suessiales</taxon>
        <taxon>Symbiodiniaceae</taxon>
        <taxon>Durusdinium</taxon>
    </lineage>
</organism>
<comment type="caution">
    <text evidence="2">The sequence shown here is derived from an EMBL/GenBank/DDBJ whole genome shotgun (WGS) entry which is preliminary data.</text>
</comment>
<reference evidence="2 3" key="1">
    <citation type="submission" date="2024-02" db="EMBL/GenBank/DDBJ databases">
        <authorList>
            <person name="Chen Y."/>
            <person name="Shah S."/>
            <person name="Dougan E. K."/>
            <person name="Thang M."/>
            <person name="Chan C."/>
        </authorList>
    </citation>
    <scope>NUCLEOTIDE SEQUENCE [LARGE SCALE GENOMIC DNA]</scope>
</reference>
<feature type="compositionally biased region" description="Basic residues" evidence="1">
    <location>
        <begin position="13"/>
        <end position="29"/>
    </location>
</feature>
<accession>A0ABP0HQM6</accession>
<name>A0ABP0HQM6_9DINO</name>
<proteinExistence type="predicted"/>
<protein>
    <submittedName>
        <fullName evidence="2">Uncharacterized protein</fullName>
    </submittedName>
</protein>
<feature type="region of interest" description="Disordered" evidence="1">
    <location>
        <begin position="1"/>
        <end position="29"/>
    </location>
</feature>